<dbReference type="PROSITE" id="PS50011">
    <property type="entry name" value="PROTEIN_KINASE_DOM"/>
    <property type="match status" value="1"/>
</dbReference>
<gene>
    <name evidence="2" type="ORF">TEA_009554</name>
</gene>
<dbReference type="PANTHER" id="PTHR12736:SF7">
    <property type="entry name" value="LANC-LIKE PROTEIN 3"/>
    <property type="match status" value="1"/>
</dbReference>
<dbReference type="GO" id="GO:0005975">
    <property type="term" value="P:carbohydrate metabolic process"/>
    <property type="evidence" value="ECO:0007669"/>
    <property type="project" value="InterPro"/>
</dbReference>
<dbReference type="InterPro" id="IPR011009">
    <property type="entry name" value="Kinase-like_dom_sf"/>
</dbReference>
<dbReference type="InterPro" id="IPR007822">
    <property type="entry name" value="LANC-like"/>
</dbReference>
<comment type="caution">
    <text evidence="2">The sequence shown here is derived from an EMBL/GenBank/DDBJ whole genome shotgun (WGS) entry which is preliminary data.</text>
</comment>
<dbReference type="Proteomes" id="UP000306102">
    <property type="component" value="Unassembled WGS sequence"/>
</dbReference>
<accession>A0A4S4E7B3</accession>
<feature type="domain" description="Protein kinase" evidence="1">
    <location>
        <begin position="1"/>
        <end position="160"/>
    </location>
</feature>
<dbReference type="Gene3D" id="1.50.10.10">
    <property type="match status" value="1"/>
</dbReference>
<evidence type="ECO:0000313" key="3">
    <source>
        <dbReference type="Proteomes" id="UP000306102"/>
    </source>
</evidence>
<dbReference type="EMBL" id="SDRB02006869">
    <property type="protein sequence ID" value="THG11933.1"/>
    <property type="molecule type" value="Genomic_DNA"/>
</dbReference>
<dbReference type="SUPFAM" id="SSF56112">
    <property type="entry name" value="Protein kinase-like (PK-like)"/>
    <property type="match status" value="1"/>
</dbReference>
<dbReference type="Pfam" id="PF00069">
    <property type="entry name" value="Pkinase"/>
    <property type="match status" value="1"/>
</dbReference>
<protein>
    <recommendedName>
        <fullName evidence="1">Protein kinase domain-containing protein</fullName>
    </recommendedName>
</protein>
<dbReference type="AlphaFoldDB" id="A0A4S4E7B3"/>
<sequence length="160" mass="17444">MIGTAYLLFKAYQISNNKDDLNLCSQIVKACHTASRSSGCVTFICGQAGVCALGAVVAKHSGDERLCDPYLTKFKEKNHATKPGAALEYLPSLGIVHRDLQPDYLAPEILLGTEHGYAADWWSVGIILFEFITGIPPFNAKAKAKVLKLSHHVLSILLLF</sequence>
<name>A0A4S4E7B3_CAMSN</name>
<dbReference type="GO" id="GO:0005524">
    <property type="term" value="F:ATP binding"/>
    <property type="evidence" value="ECO:0007669"/>
    <property type="project" value="InterPro"/>
</dbReference>
<evidence type="ECO:0000313" key="2">
    <source>
        <dbReference type="EMBL" id="THG11933.1"/>
    </source>
</evidence>
<dbReference type="GO" id="GO:0004672">
    <property type="term" value="F:protein kinase activity"/>
    <property type="evidence" value="ECO:0007669"/>
    <property type="project" value="InterPro"/>
</dbReference>
<keyword evidence="3" id="KW-1185">Reference proteome</keyword>
<organism evidence="2 3">
    <name type="scientific">Camellia sinensis var. sinensis</name>
    <name type="common">China tea</name>
    <dbReference type="NCBI Taxonomy" id="542762"/>
    <lineage>
        <taxon>Eukaryota</taxon>
        <taxon>Viridiplantae</taxon>
        <taxon>Streptophyta</taxon>
        <taxon>Embryophyta</taxon>
        <taxon>Tracheophyta</taxon>
        <taxon>Spermatophyta</taxon>
        <taxon>Magnoliopsida</taxon>
        <taxon>eudicotyledons</taxon>
        <taxon>Gunneridae</taxon>
        <taxon>Pentapetalae</taxon>
        <taxon>asterids</taxon>
        <taxon>Ericales</taxon>
        <taxon>Theaceae</taxon>
        <taxon>Camellia</taxon>
    </lineage>
</organism>
<proteinExistence type="predicted"/>
<dbReference type="GO" id="GO:0031179">
    <property type="term" value="P:peptide modification"/>
    <property type="evidence" value="ECO:0007669"/>
    <property type="project" value="InterPro"/>
</dbReference>
<dbReference type="SUPFAM" id="SSF158745">
    <property type="entry name" value="LanC-like"/>
    <property type="match status" value="1"/>
</dbReference>
<dbReference type="PANTHER" id="PTHR12736">
    <property type="entry name" value="LANC-LIKE PROTEIN"/>
    <property type="match status" value="1"/>
</dbReference>
<dbReference type="GO" id="GO:0005886">
    <property type="term" value="C:plasma membrane"/>
    <property type="evidence" value="ECO:0007669"/>
    <property type="project" value="TreeGrafter"/>
</dbReference>
<evidence type="ECO:0000259" key="1">
    <source>
        <dbReference type="PROSITE" id="PS50011"/>
    </source>
</evidence>
<dbReference type="Gene3D" id="1.10.510.10">
    <property type="entry name" value="Transferase(Phosphotransferase) domain 1"/>
    <property type="match status" value="1"/>
</dbReference>
<reference evidence="2 3" key="1">
    <citation type="journal article" date="2018" name="Proc. Natl. Acad. Sci. U.S.A.">
        <title>Draft genome sequence of Camellia sinensis var. sinensis provides insights into the evolution of the tea genome and tea quality.</title>
        <authorList>
            <person name="Wei C."/>
            <person name="Yang H."/>
            <person name="Wang S."/>
            <person name="Zhao J."/>
            <person name="Liu C."/>
            <person name="Gao L."/>
            <person name="Xia E."/>
            <person name="Lu Y."/>
            <person name="Tai Y."/>
            <person name="She G."/>
            <person name="Sun J."/>
            <person name="Cao H."/>
            <person name="Tong W."/>
            <person name="Gao Q."/>
            <person name="Li Y."/>
            <person name="Deng W."/>
            <person name="Jiang X."/>
            <person name="Wang W."/>
            <person name="Chen Q."/>
            <person name="Zhang S."/>
            <person name="Li H."/>
            <person name="Wu J."/>
            <person name="Wang P."/>
            <person name="Li P."/>
            <person name="Shi C."/>
            <person name="Zheng F."/>
            <person name="Jian J."/>
            <person name="Huang B."/>
            <person name="Shan D."/>
            <person name="Shi M."/>
            <person name="Fang C."/>
            <person name="Yue Y."/>
            <person name="Li F."/>
            <person name="Li D."/>
            <person name="Wei S."/>
            <person name="Han B."/>
            <person name="Jiang C."/>
            <person name="Yin Y."/>
            <person name="Xia T."/>
            <person name="Zhang Z."/>
            <person name="Bennetzen J.L."/>
            <person name="Zhao S."/>
            <person name="Wan X."/>
        </authorList>
    </citation>
    <scope>NUCLEOTIDE SEQUENCE [LARGE SCALE GENOMIC DNA]</scope>
    <source>
        <strain evidence="3">cv. Shuchazao</strain>
        <tissue evidence="2">Leaf</tissue>
    </source>
</reference>
<dbReference type="Pfam" id="PF05147">
    <property type="entry name" value="LANC_like"/>
    <property type="match status" value="1"/>
</dbReference>
<dbReference type="InterPro" id="IPR000719">
    <property type="entry name" value="Prot_kinase_dom"/>
</dbReference>
<dbReference type="InterPro" id="IPR012341">
    <property type="entry name" value="6hp_glycosidase-like_sf"/>
</dbReference>